<proteinExistence type="predicted"/>
<dbReference type="Proteomes" id="UP000232060">
    <property type="component" value="Unassembled WGS sequence"/>
</dbReference>
<evidence type="ECO:0000256" key="1">
    <source>
        <dbReference type="SAM" id="MobiDB-lite"/>
    </source>
</evidence>
<organism evidence="2 3">
    <name type="scientific">Aeromonas lusitana</name>
    <dbReference type="NCBI Taxonomy" id="931529"/>
    <lineage>
        <taxon>Bacteria</taxon>
        <taxon>Pseudomonadati</taxon>
        <taxon>Pseudomonadota</taxon>
        <taxon>Gammaproteobacteria</taxon>
        <taxon>Aeromonadales</taxon>
        <taxon>Aeromonadaceae</taxon>
        <taxon>Aeromonas</taxon>
    </lineage>
</organism>
<accession>A0A2M8H701</accession>
<dbReference type="AlphaFoldDB" id="A0A2M8H701"/>
<protein>
    <submittedName>
        <fullName evidence="2">Uncharacterized protein</fullName>
    </submittedName>
</protein>
<evidence type="ECO:0000313" key="3">
    <source>
        <dbReference type="Proteomes" id="UP000232060"/>
    </source>
</evidence>
<dbReference type="EMBL" id="PGCP01000024">
    <property type="protein sequence ID" value="PJC92347.1"/>
    <property type="molecule type" value="Genomic_DNA"/>
</dbReference>
<name>A0A2M8H701_9GAMM</name>
<comment type="caution">
    <text evidence="2">The sequence shown here is derived from an EMBL/GenBank/DDBJ whole genome shotgun (WGS) entry which is preliminary data.</text>
</comment>
<feature type="region of interest" description="Disordered" evidence="1">
    <location>
        <begin position="1"/>
        <end position="40"/>
    </location>
</feature>
<keyword evidence="3" id="KW-1185">Reference proteome</keyword>
<evidence type="ECO:0000313" key="2">
    <source>
        <dbReference type="EMBL" id="PJC92347.1"/>
    </source>
</evidence>
<gene>
    <name evidence="2" type="ORF">CUC44_15200</name>
</gene>
<dbReference type="RefSeq" id="WP_100860730.1">
    <property type="nucleotide sequence ID" value="NZ_PGCP01000024.1"/>
</dbReference>
<reference evidence="2 3" key="1">
    <citation type="submission" date="2017-11" db="EMBL/GenBank/DDBJ databases">
        <title>Draft genome sequence of environmental isolate Aeromonas lusitania sp. nov. MDC 2473.</title>
        <authorList>
            <person name="Colston S.M."/>
            <person name="Navarro A."/>
            <person name="Martinez-Murcia A.J."/>
            <person name="Graf J."/>
        </authorList>
    </citation>
    <scope>NUCLEOTIDE SEQUENCE [LARGE SCALE GENOMIC DNA]</scope>
    <source>
        <strain evidence="2 3">MDC 2473</strain>
    </source>
</reference>
<sequence>MGEQTPDYELDDDWEPESWEDELEELDDESWQDFDSLDDQ</sequence>